<dbReference type="EMBL" id="VSSQ01030312">
    <property type="protein sequence ID" value="MPM80798.1"/>
    <property type="molecule type" value="Genomic_DNA"/>
</dbReference>
<sequence length="157" mass="17550">MIYSVDRKGLSTGLYSTCKSHKSDGGYFIFFKRNDSAVIRYPCHFIVDYTTTERIAIVGRISDIKEVGICSCKISRSRCAFTNCGSGSTFPAINRVEPQGCFKRDIGIRGIYLQKENIQRTLTLQFKCDMLRAGSCFEIGNGIDVVYYSVDDKGFGA</sequence>
<proteinExistence type="predicted"/>
<evidence type="ECO:0000313" key="1">
    <source>
        <dbReference type="EMBL" id="MPM80798.1"/>
    </source>
</evidence>
<protein>
    <submittedName>
        <fullName evidence="1">Uncharacterized protein</fullName>
    </submittedName>
</protein>
<gene>
    <name evidence="1" type="ORF">SDC9_127848</name>
</gene>
<name>A0A645CVB7_9ZZZZ</name>
<reference evidence="1" key="1">
    <citation type="submission" date="2019-08" db="EMBL/GenBank/DDBJ databases">
        <authorList>
            <person name="Kucharzyk K."/>
            <person name="Murdoch R.W."/>
            <person name="Higgins S."/>
            <person name="Loffler F."/>
        </authorList>
    </citation>
    <scope>NUCLEOTIDE SEQUENCE</scope>
</reference>
<dbReference type="AlphaFoldDB" id="A0A645CVB7"/>
<accession>A0A645CVB7</accession>
<comment type="caution">
    <text evidence="1">The sequence shown here is derived from an EMBL/GenBank/DDBJ whole genome shotgun (WGS) entry which is preliminary data.</text>
</comment>
<organism evidence="1">
    <name type="scientific">bioreactor metagenome</name>
    <dbReference type="NCBI Taxonomy" id="1076179"/>
    <lineage>
        <taxon>unclassified sequences</taxon>
        <taxon>metagenomes</taxon>
        <taxon>ecological metagenomes</taxon>
    </lineage>
</organism>